<evidence type="ECO:0000256" key="1">
    <source>
        <dbReference type="ARBA" id="ARBA00022729"/>
    </source>
</evidence>
<reference evidence="3 4" key="1">
    <citation type="submission" date="2024-09" db="EMBL/GenBank/DDBJ databases">
        <title>The Natural Products Discovery Center: Release of the First 8490 Sequenced Strains for Exploring Actinobacteria Biosynthetic Diversity.</title>
        <authorList>
            <person name="Kalkreuter E."/>
            <person name="Kautsar S.A."/>
            <person name="Yang D."/>
            <person name="Bader C.D."/>
            <person name="Teijaro C.N."/>
            <person name="Fluegel L."/>
            <person name="Davis C.M."/>
            <person name="Simpson J.R."/>
            <person name="Lauterbach L."/>
            <person name="Steele A.D."/>
            <person name="Gui C."/>
            <person name="Meng S."/>
            <person name="Li G."/>
            <person name="Viehrig K."/>
            <person name="Ye F."/>
            <person name="Su P."/>
            <person name="Kiefer A.F."/>
            <person name="Nichols A."/>
            <person name="Cepeda A.J."/>
            <person name="Yan W."/>
            <person name="Fan B."/>
            <person name="Jiang Y."/>
            <person name="Adhikari A."/>
            <person name="Zheng C.-J."/>
            <person name="Schuster L."/>
            <person name="Cowan T.M."/>
            <person name="Smanski M.J."/>
            <person name="Chevrette M.G."/>
            <person name="De Carvalho L.P.S."/>
            <person name="Shen B."/>
        </authorList>
    </citation>
    <scope>NUCLEOTIDE SEQUENCE [LARGE SCALE GENOMIC DNA]</scope>
    <source>
        <strain evidence="3 4">NPDC056472</strain>
    </source>
</reference>
<comment type="caution">
    <text evidence="3">The sequence shown here is derived from an EMBL/GenBank/DDBJ whole genome shotgun (WGS) entry which is preliminary data.</text>
</comment>
<dbReference type="SUPFAM" id="SSF69318">
    <property type="entry name" value="Integrin alpha N-terminal domain"/>
    <property type="match status" value="1"/>
</dbReference>
<evidence type="ECO:0000313" key="3">
    <source>
        <dbReference type="EMBL" id="MFE5983556.1"/>
    </source>
</evidence>
<name>A0ABW6J0V8_STRWE</name>
<organism evidence="3 4">
    <name type="scientific">Streptomyces wedmorensis</name>
    <dbReference type="NCBI Taxonomy" id="43759"/>
    <lineage>
        <taxon>Bacteria</taxon>
        <taxon>Bacillati</taxon>
        <taxon>Actinomycetota</taxon>
        <taxon>Actinomycetes</taxon>
        <taxon>Kitasatosporales</taxon>
        <taxon>Streptomycetaceae</taxon>
        <taxon>Streptomyces</taxon>
    </lineage>
</organism>
<keyword evidence="4" id="KW-1185">Reference proteome</keyword>
<gene>
    <name evidence="3" type="ORF">ACFQ63_28125</name>
</gene>
<proteinExistence type="predicted"/>
<protein>
    <submittedName>
        <fullName evidence="3">FG-GAP repeat domain-containing protein</fullName>
    </submittedName>
</protein>
<dbReference type="RefSeq" id="WP_386250672.1">
    <property type="nucleotide sequence ID" value="NZ_JBHTRV010000025.1"/>
</dbReference>
<dbReference type="InterPro" id="IPR028994">
    <property type="entry name" value="Integrin_alpha_N"/>
</dbReference>
<dbReference type="InterPro" id="IPR013517">
    <property type="entry name" value="FG-GAP"/>
</dbReference>
<keyword evidence="1" id="KW-0732">Signal</keyword>
<evidence type="ECO:0000313" key="4">
    <source>
        <dbReference type="Proteomes" id="UP001600424"/>
    </source>
</evidence>
<feature type="compositionally biased region" description="Pro residues" evidence="2">
    <location>
        <begin position="177"/>
        <end position="190"/>
    </location>
</feature>
<evidence type="ECO:0000256" key="2">
    <source>
        <dbReference type="SAM" id="MobiDB-lite"/>
    </source>
</evidence>
<dbReference type="Proteomes" id="UP001600424">
    <property type="component" value="Unassembled WGS sequence"/>
</dbReference>
<dbReference type="Pfam" id="PF13517">
    <property type="entry name" value="FG-GAP_3"/>
    <property type="match status" value="1"/>
</dbReference>
<feature type="region of interest" description="Disordered" evidence="2">
    <location>
        <begin position="171"/>
        <end position="244"/>
    </location>
</feature>
<accession>A0ABW6J0V8</accession>
<dbReference type="EMBL" id="JBHTRV010000025">
    <property type="protein sequence ID" value="MFE5983556.1"/>
    <property type="molecule type" value="Genomic_DNA"/>
</dbReference>
<sequence>MSRKAITFACSCRTADATLPRLSVPLSTYLHVGSGRNSPPTSAVTRGAHLLIPVGGDPAETCTGAVDTRVDDIAPWIAETDFCVRDDFNGDGIGDIAGIWGDGSAHIYAGDKVAGLSGTQCTQPGTTTWKTTKHLAKGDFTNDGNADIMTVWTDGTLNFYKGLGNGQLTGFKRVTPAPTPGAPSSSPPEPLLHGPDARRAGPGNGPGFVADSSSPPGGPEAYRVSTRGSSPSGHGHMGSRDQEDQSCLLGGYLPCTSSLAGFCGSPRGAILWGDRPLAA</sequence>